<evidence type="ECO:0000256" key="6">
    <source>
        <dbReference type="ARBA" id="ARBA00007383"/>
    </source>
</evidence>
<dbReference type="PANTHER" id="PTHR10954">
    <property type="entry name" value="RIBONUCLEASE H2 SUBUNIT A"/>
    <property type="match status" value="1"/>
</dbReference>
<gene>
    <name evidence="16" type="ORF">PSRA_0647</name>
</gene>
<evidence type="ECO:0000256" key="11">
    <source>
        <dbReference type="ARBA" id="ARBA00022801"/>
    </source>
</evidence>
<comment type="cofactor">
    <cofactor evidence="2">
        <name>Mn(2+)</name>
        <dbReference type="ChEBI" id="CHEBI:29035"/>
    </cofactor>
</comment>
<dbReference type="InterPro" id="IPR036397">
    <property type="entry name" value="RNaseH_sf"/>
</dbReference>
<evidence type="ECO:0000256" key="3">
    <source>
        <dbReference type="ARBA" id="ARBA00001946"/>
    </source>
</evidence>
<evidence type="ECO:0000256" key="10">
    <source>
        <dbReference type="ARBA" id="ARBA00022759"/>
    </source>
</evidence>
<dbReference type="GO" id="GO:0004523">
    <property type="term" value="F:RNA-DNA hybrid ribonuclease activity"/>
    <property type="evidence" value="ECO:0007669"/>
    <property type="project" value="UniProtKB-EC"/>
</dbReference>
<keyword evidence="8 14" id="KW-0540">Nuclease</keyword>
<evidence type="ECO:0000259" key="15">
    <source>
        <dbReference type="PROSITE" id="PS51975"/>
    </source>
</evidence>
<keyword evidence="12" id="KW-0464">Manganese</keyword>
<evidence type="ECO:0000256" key="5">
    <source>
        <dbReference type="ARBA" id="ARBA00004496"/>
    </source>
</evidence>
<dbReference type="InterPro" id="IPR022898">
    <property type="entry name" value="RNase_HII"/>
</dbReference>
<feature type="domain" description="RNase H type-2" evidence="15">
    <location>
        <begin position="24"/>
        <end position="240"/>
    </location>
</feature>
<dbReference type="GO" id="GO:0043137">
    <property type="term" value="P:DNA replication, removal of RNA primer"/>
    <property type="evidence" value="ECO:0007669"/>
    <property type="project" value="TreeGrafter"/>
</dbReference>
<sequence length="240" mass="25722">MTGRRSVPDPTLDLERSLAADGADMVLGIDEVGRGCLAGPVMLGVAAISSRRLLAGERPVDGVRDSKLLTQKRREVLLPALEDWCDAWAVGSASNAEIDEFGIAYCLGLAALRAIAAVEETLRRAEGATMPGARLRFAGILDGPNDYITPVAGTLYAPPMDSPVAITTRVKGDQSCALVSTASVIAKVTRDRWMMDLAASHPEWDCYGWESNKGYGSAAHRQAIHDHGVTPYHRASWHLA</sequence>
<protein>
    <recommendedName>
        <fullName evidence="14">Ribonuclease</fullName>
        <ecNumber evidence="14">3.1.26.4</ecNumber>
    </recommendedName>
</protein>
<dbReference type="PANTHER" id="PTHR10954:SF18">
    <property type="entry name" value="RIBONUCLEASE HII"/>
    <property type="match status" value="1"/>
</dbReference>
<evidence type="ECO:0000256" key="1">
    <source>
        <dbReference type="ARBA" id="ARBA00000077"/>
    </source>
</evidence>
<evidence type="ECO:0000256" key="13">
    <source>
        <dbReference type="PROSITE-ProRule" id="PRU01319"/>
    </source>
</evidence>
<organism evidence="16 17">
    <name type="scientific">Pseudoscardovia radai</name>
    <dbReference type="NCBI Taxonomy" id="987066"/>
    <lineage>
        <taxon>Bacteria</taxon>
        <taxon>Bacillati</taxon>
        <taxon>Actinomycetota</taxon>
        <taxon>Actinomycetes</taxon>
        <taxon>Bifidobacteriales</taxon>
        <taxon>Bifidobacteriaceae</taxon>
        <taxon>Pseudoscardovia</taxon>
    </lineage>
</organism>
<dbReference type="PROSITE" id="PS51975">
    <property type="entry name" value="RNASE_H_2"/>
    <property type="match status" value="1"/>
</dbReference>
<keyword evidence="9" id="KW-0479">Metal-binding</keyword>
<dbReference type="EMBL" id="MWWR01000004">
    <property type="protein sequence ID" value="OZG52458.1"/>
    <property type="molecule type" value="Genomic_DNA"/>
</dbReference>
<evidence type="ECO:0000256" key="4">
    <source>
        <dbReference type="ARBA" id="ARBA00004065"/>
    </source>
</evidence>
<comment type="function">
    <text evidence="4 14">Endonuclease that specifically degrades the RNA of RNA-DNA hybrids.</text>
</comment>
<comment type="subcellular location">
    <subcellularLocation>
        <location evidence="5">Cytoplasm</location>
    </subcellularLocation>
</comment>
<reference evidence="16 17" key="1">
    <citation type="journal article" date="2017" name="BMC Genomics">
        <title>Comparative genomic and phylogenomic analyses of the Bifidobacteriaceae family.</title>
        <authorList>
            <person name="Lugli G.A."/>
            <person name="Milani C."/>
            <person name="Turroni F."/>
            <person name="Duranti S."/>
            <person name="Mancabelli L."/>
            <person name="Mangifesta M."/>
            <person name="Ferrario C."/>
            <person name="Modesto M."/>
            <person name="Mattarelli P."/>
            <person name="Jiri K."/>
            <person name="van Sinderen D."/>
            <person name="Ventura M."/>
        </authorList>
    </citation>
    <scope>NUCLEOTIDE SEQUENCE [LARGE SCALE GENOMIC DNA]</scope>
    <source>
        <strain evidence="16 17">DSM 24742</strain>
    </source>
</reference>
<dbReference type="GO" id="GO:0005737">
    <property type="term" value="C:cytoplasm"/>
    <property type="evidence" value="ECO:0007669"/>
    <property type="project" value="UniProtKB-SubCell"/>
</dbReference>
<dbReference type="Gene3D" id="3.30.420.10">
    <property type="entry name" value="Ribonuclease H-like superfamily/Ribonuclease H"/>
    <property type="match status" value="1"/>
</dbReference>
<comment type="similarity">
    <text evidence="6 14">Belongs to the RNase HII family.</text>
</comment>
<proteinExistence type="inferred from homology"/>
<dbReference type="NCBIfam" id="NF000595">
    <property type="entry name" value="PRK00015.1-3"/>
    <property type="match status" value="1"/>
</dbReference>
<dbReference type="Pfam" id="PF01351">
    <property type="entry name" value="RNase_HII"/>
    <property type="match status" value="2"/>
</dbReference>
<accession>A0A261F041</accession>
<comment type="catalytic activity">
    <reaction evidence="1 14">
        <text>Endonucleolytic cleavage to 5'-phosphomonoester.</text>
        <dbReference type="EC" id="3.1.26.4"/>
    </reaction>
</comment>
<dbReference type="GO" id="GO:0046872">
    <property type="term" value="F:metal ion binding"/>
    <property type="evidence" value="ECO:0007669"/>
    <property type="project" value="UniProtKB-KW"/>
</dbReference>
<comment type="caution">
    <text evidence="13">Lacks conserved residue(s) required for the propagation of feature annotation.</text>
</comment>
<evidence type="ECO:0000256" key="9">
    <source>
        <dbReference type="ARBA" id="ARBA00022723"/>
    </source>
</evidence>
<evidence type="ECO:0000313" key="16">
    <source>
        <dbReference type="EMBL" id="OZG52458.1"/>
    </source>
</evidence>
<name>A0A261F041_9BIFI</name>
<comment type="caution">
    <text evidence="16">The sequence shown here is derived from an EMBL/GenBank/DDBJ whole genome shotgun (WGS) entry which is preliminary data.</text>
</comment>
<dbReference type="AlphaFoldDB" id="A0A261F041"/>
<keyword evidence="7" id="KW-0963">Cytoplasm</keyword>
<dbReference type="CDD" id="cd07182">
    <property type="entry name" value="RNase_HII_bacteria_HII_like"/>
    <property type="match status" value="1"/>
</dbReference>
<dbReference type="InterPro" id="IPR001352">
    <property type="entry name" value="RNase_HII/HIII"/>
</dbReference>
<keyword evidence="17" id="KW-1185">Reference proteome</keyword>
<dbReference type="SUPFAM" id="SSF53098">
    <property type="entry name" value="Ribonuclease H-like"/>
    <property type="match status" value="1"/>
</dbReference>
<dbReference type="Proteomes" id="UP000216725">
    <property type="component" value="Unassembled WGS sequence"/>
</dbReference>
<dbReference type="GO" id="GO:0032299">
    <property type="term" value="C:ribonuclease H2 complex"/>
    <property type="evidence" value="ECO:0007669"/>
    <property type="project" value="TreeGrafter"/>
</dbReference>
<keyword evidence="10 14" id="KW-0255">Endonuclease</keyword>
<comment type="cofactor">
    <cofactor evidence="3">
        <name>Mg(2+)</name>
        <dbReference type="ChEBI" id="CHEBI:18420"/>
    </cofactor>
</comment>
<dbReference type="GO" id="GO:0003723">
    <property type="term" value="F:RNA binding"/>
    <property type="evidence" value="ECO:0007669"/>
    <property type="project" value="UniProtKB-UniRule"/>
</dbReference>
<evidence type="ECO:0000256" key="7">
    <source>
        <dbReference type="ARBA" id="ARBA00022490"/>
    </source>
</evidence>
<dbReference type="InterPro" id="IPR012337">
    <property type="entry name" value="RNaseH-like_sf"/>
</dbReference>
<dbReference type="InterPro" id="IPR024567">
    <property type="entry name" value="RNase_HII/HIII_dom"/>
</dbReference>
<evidence type="ECO:0000256" key="14">
    <source>
        <dbReference type="RuleBase" id="RU003515"/>
    </source>
</evidence>
<dbReference type="EC" id="3.1.26.4" evidence="14"/>
<evidence type="ECO:0000256" key="2">
    <source>
        <dbReference type="ARBA" id="ARBA00001936"/>
    </source>
</evidence>
<keyword evidence="11 14" id="KW-0378">Hydrolase</keyword>
<dbReference type="GO" id="GO:0006298">
    <property type="term" value="P:mismatch repair"/>
    <property type="evidence" value="ECO:0007669"/>
    <property type="project" value="TreeGrafter"/>
</dbReference>
<evidence type="ECO:0000313" key="17">
    <source>
        <dbReference type="Proteomes" id="UP000216725"/>
    </source>
</evidence>
<evidence type="ECO:0000256" key="12">
    <source>
        <dbReference type="ARBA" id="ARBA00023211"/>
    </source>
</evidence>
<evidence type="ECO:0000256" key="8">
    <source>
        <dbReference type="ARBA" id="ARBA00022722"/>
    </source>
</evidence>